<proteinExistence type="predicted"/>
<name>A0ABT3JSR9_9XANT</name>
<feature type="region of interest" description="Disordered" evidence="1">
    <location>
        <begin position="23"/>
        <end position="45"/>
    </location>
</feature>
<evidence type="ECO:0000313" key="2">
    <source>
        <dbReference type="EMBL" id="MCW4471528.1"/>
    </source>
</evidence>
<evidence type="ECO:0000256" key="1">
    <source>
        <dbReference type="SAM" id="MobiDB-lite"/>
    </source>
</evidence>
<sequence length="168" mass="18226">MKARIRLATLLLLATVITGCSPDGQRGTESAQSAPPAANAEGQPRQLKKALPHGIQLGFAYNLRRDRVEEVKAGAFQRRIRIEYLDLEQQQAADAITADLTAAGYQASAPKRLDDGRIRIAFKQEKRRTIAVTIREGGKLQHPSAKGMIYINIPVKAPTSKADAAAAQ</sequence>
<comment type="caution">
    <text evidence="2">The sequence shown here is derived from an EMBL/GenBank/DDBJ whole genome shotgun (WGS) entry which is preliminary data.</text>
</comment>
<organism evidence="2 3">
    <name type="scientific">Xanthomonas chitinilytica</name>
    <dbReference type="NCBI Taxonomy" id="2989819"/>
    <lineage>
        <taxon>Bacteria</taxon>
        <taxon>Pseudomonadati</taxon>
        <taxon>Pseudomonadota</taxon>
        <taxon>Gammaproteobacteria</taxon>
        <taxon>Lysobacterales</taxon>
        <taxon>Lysobacteraceae</taxon>
        <taxon>Xanthomonas</taxon>
    </lineage>
</organism>
<dbReference type="RefSeq" id="WP_265126477.1">
    <property type="nucleotide sequence ID" value="NZ_JAPCHY010000002.1"/>
</dbReference>
<gene>
    <name evidence="2" type="ORF">OK345_03290</name>
</gene>
<dbReference type="PROSITE" id="PS51257">
    <property type="entry name" value="PROKAR_LIPOPROTEIN"/>
    <property type="match status" value="1"/>
</dbReference>
<evidence type="ECO:0000313" key="3">
    <source>
        <dbReference type="Proteomes" id="UP001209922"/>
    </source>
</evidence>
<reference evidence="2 3" key="1">
    <citation type="submission" date="2022-10" db="EMBL/GenBank/DDBJ databases">
        <title>Xanthomonas sp. H13-6.</title>
        <authorList>
            <person name="Liu X."/>
            <person name="Deng Z."/>
            <person name="Jiang Y."/>
            <person name="Yu T."/>
            <person name="Ai J."/>
        </authorList>
    </citation>
    <scope>NUCLEOTIDE SEQUENCE [LARGE SCALE GENOMIC DNA]</scope>
    <source>
        <strain evidence="2 3">H13-6</strain>
    </source>
</reference>
<dbReference type="Proteomes" id="UP001209922">
    <property type="component" value="Unassembled WGS sequence"/>
</dbReference>
<keyword evidence="3" id="KW-1185">Reference proteome</keyword>
<accession>A0ABT3JSR9</accession>
<dbReference type="EMBL" id="JAPCHY010000002">
    <property type="protein sequence ID" value="MCW4471528.1"/>
    <property type="molecule type" value="Genomic_DNA"/>
</dbReference>
<protein>
    <submittedName>
        <fullName evidence="2">Uncharacterized protein</fullName>
    </submittedName>
</protein>